<dbReference type="eggNOG" id="ENOG5033BN9">
    <property type="taxonomic scope" value="Bacteria"/>
</dbReference>
<reference evidence="2 3" key="1">
    <citation type="submission" date="2010-04" db="EMBL/GenBank/DDBJ databases">
        <title>The genome of Herbaspirillum seropedicae SmR1, an endophytic, nitrogen-fixing, plant-growth promoting beta-Proteobacteria.</title>
        <authorList>
            <person name="Pedrosa F.O."/>
            <person name="Monteiro R.A."/>
            <person name="Wassem R."/>
            <person name="Cruz L.M."/>
            <person name="Ayub R.A."/>
            <person name="Colauto N.B."/>
            <person name="Fernandez M.A."/>
            <person name="Fungaro M.H.P."/>
            <person name="Grisard E.C."/>
            <person name="Hungria M."/>
            <person name="Madeira H.M.F."/>
            <person name="Nodari R.O."/>
            <person name="Osaku C.A."/>
            <person name="Petzl-Erler M.L."/>
            <person name="Terenzi H."/>
            <person name="Vieira L.G.E."/>
            <person name="Almeida M.I.M."/>
            <person name="Alves L.R."/>
            <person name="Arantes O.M.N."/>
            <person name="Balsanelli E."/>
            <person name="Barcellos F.G."/>
            <person name="Baura V.A."/>
            <person name="Binde D.R."/>
            <person name="Campo R.J."/>
            <person name="Chubatsu L.S."/>
            <person name="Chueire L.M.O."/>
            <person name="Ciferri R.R."/>
            <person name="Correa L.C."/>
            <person name="da Conceicao Silva J.L."/>
            <person name="Dabul A.N.G."/>
            <person name="Dambros B.P."/>
            <person name="Faoro H."/>
            <person name="Favetti A."/>
            <person name="Friedermann G."/>
            <person name="Furlaneto M.C."/>
            <person name="Gasques L.S."/>
            <person name="Gimenes C.C.T."/>
            <person name="Gioppo N.M.R."/>
            <person name="Glienke-Blanco C."/>
            <person name="Godoy L.P."/>
            <person name="Guerra M.P."/>
            <person name="Karp S."/>
            <person name="Kava-Cordeiro V."/>
            <person name="Margarido V.P."/>
            <person name="Mathioni S.M."/>
            <person name="Menck-Soares M.A."/>
            <person name="Murace N.K."/>
            <person name="Nicolas M.F."/>
            <person name="Oliveira C.E.C."/>
            <person name="Pagnan N.A.B."/>
            <person name="Pamphile J.A."/>
            <person name="Patussi E.V."/>
            <person name="Pereira L.F.P."/>
            <person name="Pereira-Ferrari L."/>
            <person name="Pinto F.G.S."/>
            <person name="Precoma C."/>
            <person name="Prioli A.J."/>
            <person name="Prioli S.M.A.P."/>
            <person name="Raittz R.T."/>
            <person name="Ramos H.J.O."/>
            <person name="Ribeiro E.M.S.F."/>
            <person name="Rigo L.U."/>
            <person name="Rocha C.L.M.S.C."/>
            <person name="Rocha S.N."/>
            <person name="Santos K."/>
            <person name="Satori D."/>
            <person name="Silva A.G."/>
            <person name="Simao R.C.G."/>
            <person name="Soares M.A.M."/>
            <person name="Souza E.M."/>
            <person name="Steffens M.B.R."/>
            <person name="Steindel M."/>
            <person name="Tadra-Sfeir M.Z."/>
            <person name="Takahashi E.K."/>
            <person name="Torres R.A."/>
            <person name="Valle J.S."/>
            <person name="Vernal J.I."/>
            <person name="Vilas-Boas L.A."/>
            <person name="Watanabe M.A.E."/>
            <person name="Weiss V.A."/>
            <person name="Yates M.A."/>
            <person name="Souza E.M."/>
        </authorList>
    </citation>
    <scope>NUCLEOTIDE SEQUENCE [LARGE SCALE GENOMIC DNA]</scope>
    <source>
        <strain evidence="2 3">SmR1</strain>
    </source>
</reference>
<proteinExistence type="predicted"/>
<dbReference type="HOGENOM" id="CLU_2258943_0_0_4"/>
<evidence type="ECO:0000313" key="2">
    <source>
        <dbReference type="EMBL" id="ADJ64852.1"/>
    </source>
</evidence>
<dbReference type="AlphaFoldDB" id="D8J269"/>
<evidence type="ECO:0008006" key="4">
    <source>
        <dbReference type="Google" id="ProtNLM"/>
    </source>
</evidence>
<dbReference type="KEGG" id="hse:Hsero_3371"/>
<feature type="transmembrane region" description="Helical" evidence="1">
    <location>
        <begin position="92"/>
        <end position="112"/>
    </location>
</feature>
<keyword evidence="3" id="KW-1185">Reference proteome</keyword>
<gene>
    <name evidence="2" type="ordered locus">Hsero_3371</name>
</gene>
<keyword evidence="1" id="KW-1133">Transmembrane helix</keyword>
<evidence type="ECO:0000256" key="1">
    <source>
        <dbReference type="SAM" id="Phobius"/>
    </source>
</evidence>
<dbReference type="Proteomes" id="UP000000329">
    <property type="component" value="Chromosome"/>
</dbReference>
<protein>
    <recommendedName>
        <fullName evidence="4">Transmembrane protein</fullName>
    </recommendedName>
</protein>
<keyword evidence="1" id="KW-0472">Membrane</keyword>
<sequence>MLHPGAKPASTLLCSTDSGSVALVFYGVRPILRLRQAPQESGQHHKNSTRRRIMPNLIMNNLMFFLPMALAGLLLCGEVPVASRLVRTSLRAVGAVFGALLALLVLEALPVLI</sequence>
<name>D8J269_HERSS</name>
<feature type="transmembrane region" description="Helical" evidence="1">
    <location>
        <begin position="57"/>
        <end position="80"/>
    </location>
</feature>
<accession>D8J269</accession>
<evidence type="ECO:0000313" key="3">
    <source>
        <dbReference type="Proteomes" id="UP000000329"/>
    </source>
</evidence>
<organism evidence="2 3">
    <name type="scientific">Herbaspirillum seropedicae (strain SmR1)</name>
    <dbReference type="NCBI Taxonomy" id="757424"/>
    <lineage>
        <taxon>Bacteria</taxon>
        <taxon>Pseudomonadati</taxon>
        <taxon>Pseudomonadota</taxon>
        <taxon>Betaproteobacteria</taxon>
        <taxon>Burkholderiales</taxon>
        <taxon>Oxalobacteraceae</taxon>
        <taxon>Herbaspirillum</taxon>
    </lineage>
</organism>
<keyword evidence="1" id="KW-0812">Transmembrane</keyword>
<dbReference type="EMBL" id="CP002039">
    <property type="protein sequence ID" value="ADJ64852.1"/>
    <property type="molecule type" value="Genomic_DNA"/>
</dbReference>